<protein>
    <submittedName>
        <fullName evidence="1">Uncharacterized protein</fullName>
    </submittedName>
</protein>
<evidence type="ECO:0000313" key="1">
    <source>
        <dbReference type="EMBL" id="JAH82620.1"/>
    </source>
</evidence>
<dbReference type="AlphaFoldDB" id="A0A0E9VZ75"/>
<accession>A0A0E9VZ75</accession>
<sequence>MESKAKTANGYYIMDLIMIAPYPSKSKNPIVNPFQIIMDCLYKENILPLNFTC</sequence>
<reference evidence="1" key="2">
    <citation type="journal article" date="2015" name="Fish Shellfish Immunol.">
        <title>Early steps in the European eel (Anguilla anguilla)-Vibrio vulnificus interaction in the gills: Role of the RtxA13 toxin.</title>
        <authorList>
            <person name="Callol A."/>
            <person name="Pajuelo D."/>
            <person name="Ebbesson L."/>
            <person name="Teles M."/>
            <person name="MacKenzie S."/>
            <person name="Amaro C."/>
        </authorList>
    </citation>
    <scope>NUCLEOTIDE SEQUENCE</scope>
</reference>
<name>A0A0E9VZ75_ANGAN</name>
<reference evidence="1" key="1">
    <citation type="submission" date="2014-11" db="EMBL/GenBank/DDBJ databases">
        <authorList>
            <person name="Amaro Gonzalez C."/>
        </authorList>
    </citation>
    <scope>NUCLEOTIDE SEQUENCE</scope>
</reference>
<dbReference type="EMBL" id="GBXM01025957">
    <property type="protein sequence ID" value="JAH82620.1"/>
    <property type="molecule type" value="Transcribed_RNA"/>
</dbReference>
<organism evidence="1">
    <name type="scientific">Anguilla anguilla</name>
    <name type="common">European freshwater eel</name>
    <name type="synonym">Muraena anguilla</name>
    <dbReference type="NCBI Taxonomy" id="7936"/>
    <lineage>
        <taxon>Eukaryota</taxon>
        <taxon>Metazoa</taxon>
        <taxon>Chordata</taxon>
        <taxon>Craniata</taxon>
        <taxon>Vertebrata</taxon>
        <taxon>Euteleostomi</taxon>
        <taxon>Actinopterygii</taxon>
        <taxon>Neopterygii</taxon>
        <taxon>Teleostei</taxon>
        <taxon>Anguilliformes</taxon>
        <taxon>Anguillidae</taxon>
        <taxon>Anguilla</taxon>
    </lineage>
</organism>
<proteinExistence type="predicted"/>